<reference evidence="3" key="4">
    <citation type="submission" date="2019-03" db="UniProtKB">
        <authorList>
            <consortium name="EnsemblPlants"/>
        </authorList>
    </citation>
    <scope>IDENTIFICATION</scope>
</reference>
<sequence>NYRTAGLHPRAGRVRRSIDGSDDTEIPRRARARPLKRARRGQRADSRPILLCQKRWPVCVSHVSFAAASKNKSGLKKPRLPSPILRSPLLPSPPLPATSLSFRRAHLPLSISHLVSLVVLASSLWFLAVERFSFSRCR</sequence>
<keyword evidence="4" id="KW-1185">Reference proteome</keyword>
<keyword evidence="2" id="KW-0812">Transmembrane</keyword>
<evidence type="ECO:0000313" key="3">
    <source>
        <dbReference type="EnsemblPlants" id="AET2Gv20689800.21"/>
    </source>
</evidence>
<dbReference type="Proteomes" id="UP000015105">
    <property type="component" value="Chromosome 2D"/>
</dbReference>
<organism evidence="3 4">
    <name type="scientific">Aegilops tauschii subsp. strangulata</name>
    <name type="common">Goatgrass</name>
    <dbReference type="NCBI Taxonomy" id="200361"/>
    <lineage>
        <taxon>Eukaryota</taxon>
        <taxon>Viridiplantae</taxon>
        <taxon>Streptophyta</taxon>
        <taxon>Embryophyta</taxon>
        <taxon>Tracheophyta</taxon>
        <taxon>Spermatophyta</taxon>
        <taxon>Magnoliopsida</taxon>
        <taxon>Liliopsida</taxon>
        <taxon>Poales</taxon>
        <taxon>Poaceae</taxon>
        <taxon>BOP clade</taxon>
        <taxon>Pooideae</taxon>
        <taxon>Triticodae</taxon>
        <taxon>Triticeae</taxon>
        <taxon>Triticinae</taxon>
        <taxon>Aegilops</taxon>
    </lineage>
</organism>
<evidence type="ECO:0000256" key="2">
    <source>
        <dbReference type="SAM" id="Phobius"/>
    </source>
</evidence>
<name>A0A453C092_AEGTS</name>
<proteinExistence type="predicted"/>
<keyword evidence="2" id="KW-0472">Membrane</keyword>
<feature type="region of interest" description="Disordered" evidence="1">
    <location>
        <begin position="1"/>
        <end position="44"/>
    </location>
</feature>
<feature type="compositionally biased region" description="Basic residues" evidence="1">
    <location>
        <begin position="29"/>
        <end position="41"/>
    </location>
</feature>
<dbReference type="EnsemblPlants" id="AET2Gv20689800.21">
    <property type="protein sequence ID" value="AET2Gv20689800.21"/>
    <property type="gene ID" value="AET2Gv20689800"/>
</dbReference>
<reference evidence="3" key="5">
    <citation type="journal article" date="2021" name="G3 (Bethesda)">
        <title>Aegilops tauschii genome assembly Aet v5.0 features greater sequence contiguity and improved annotation.</title>
        <authorList>
            <person name="Wang L."/>
            <person name="Zhu T."/>
            <person name="Rodriguez J.C."/>
            <person name="Deal K.R."/>
            <person name="Dubcovsky J."/>
            <person name="McGuire P.E."/>
            <person name="Lux T."/>
            <person name="Spannagl M."/>
            <person name="Mayer K.F.X."/>
            <person name="Baldrich P."/>
            <person name="Meyers B.C."/>
            <person name="Huo N."/>
            <person name="Gu Y.Q."/>
            <person name="Zhou H."/>
            <person name="Devos K.M."/>
            <person name="Bennetzen J.L."/>
            <person name="Unver T."/>
            <person name="Budak H."/>
            <person name="Gulick P.J."/>
            <person name="Galiba G."/>
            <person name="Kalapos B."/>
            <person name="Nelson D.R."/>
            <person name="Li P."/>
            <person name="You F.M."/>
            <person name="Luo M.C."/>
            <person name="Dvorak J."/>
        </authorList>
    </citation>
    <scope>NUCLEOTIDE SEQUENCE [LARGE SCALE GENOMIC DNA]</scope>
    <source>
        <strain evidence="3">cv. AL8/78</strain>
    </source>
</reference>
<keyword evidence="2" id="KW-1133">Transmembrane helix</keyword>
<dbReference type="AlphaFoldDB" id="A0A453C092"/>
<evidence type="ECO:0000256" key="1">
    <source>
        <dbReference type="SAM" id="MobiDB-lite"/>
    </source>
</evidence>
<dbReference type="Gramene" id="AET2Gv20689800.21">
    <property type="protein sequence ID" value="AET2Gv20689800.21"/>
    <property type="gene ID" value="AET2Gv20689800"/>
</dbReference>
<accession>A0A453C092</accession>
<feature type="transmembrane region" description="Helical" evidence="2">
    <location>
        <begin position="109"/>
        <end position="129"/>
    </location>
</feature>
<reference evidence="3" key="3">
    <citation type="journal article" date="2017" name="Nature">
        <title>Genome sequence of the progenitor of the wheat D genome Aegilops tauschii.</title>
        <authorList>
            <person name="Luo M.C."/>
            <person name="Gu Y.Q."/>
            <person name="Puiu D."/>
            <person name="Wang H."/>
            <person name="Twardziok S.O."/>
            <person name="Deal K.R."/>
            <person name="Huo N."/>
            <person name="Zhu T."/>
            <person name="Wang L."/>
            <person name="Wang Y."/>
            <person name="McGuire P.E."/>
            <person name="Liu S."/>
            <person name="Long H."/>
            <person name="Ramasamy R.K."/>
            <person name="Rodriguez J.C."/>
            <person name="Van S.L."/>
            <person name="Yuan L."/>
            <person name="Wang Z."/>
            <person name="Xia Z."/>
            <person name="Xiao L."/>
            <person name="Anderson O.D."/>
            <person name="Ouyang S."/>
            <person name="Liang Y."/>
            <person name="Zimin A.V."/>
            <person name="Pertea G."/>
            <person name="Qi P."/>
            <person name="Bennetzen J.L."/>
            <person name="Dai X."/>
            <person name="Dawson M.W."/>
            <person name="Muller H.G."/>
            <person name="Kugler K."/>
            <person name="Rivarola-Duarte L."/>
            <person name="Spannagl M."/>
            <person name="Mayer K.F.X."/>
            <person name="Lu F.H."/>
            <person name="Bevan M.W."/>
            <person name="Leroy P."/>
            <person name="Li P."/>
            <person name="You F.M."/>
            <person name="Sun Q."/>
            <person name="Liu Z."/>
            <person name="Lyons E."/>
            <person name="Wicker T."/>
            <person name="Salzberg S.L."/>
            <person name="Devos K.M."/>
            <person name="Dvorak J."/>
        </authorList>
    </citation>
    <scope>NUCLEOTIDE SEQUENCE [LARGE SCALE GENOMIC DNA]</scope>
    <source>
        <strain evidence="3">cv. AL8/78</strain>
    </source>
</reference>
<reference evidence="4" key="1">
    <citation type="journal article" date="2014" name="Science">
        <title>Ancient hybridizations among the ancestral genomes of bread wheat.</title>
        <authorList>
            <consortium name="International Wheat Genome Sequencing Consortium,"/>
            <person name="Marcussen T."/>
            <person name="Sandve S.R."/>
            <person name="Heier L."/>
            <person name="Spannagl M."/>
            <person name="Pfeifer M."/>
            <person name="Jakobsen K.S."/>
            <person name="Wulff B.B."/>
            <person name="Steuernagel B."/>
            <person name="Mayer K.F."/>
            <person name="Olsen O.A."/>
        </authorList>
    </citation>
    <scope>NUCLEOTIDE SEQUENCE [LARGE SCALE GENOMIC DNA]</scope>
    <source>
        <strain evidence="4">cv. AL8/78</strain>
    </source>
</reference>
<evidence type="ECO:0000313" key="4">
    <source>
        <dbReference type="Proteomes" id="UP000015105"/>
    </source>
</evidence>
<protein>
    <submittedName>
        <fullName evidence="3">Uncharacterized protein</fullName>
    </submittedName>
</protein>
<reference evidence="4" key="2">
    <citation type="journal article" date="2017" name="Nat. Plants">
        <title>The Aegilops tauschii genome reveals multiple impacts of transposons.</title>
        <authorList>
            <person name="Zhao G."/>
            <person name="Zou C."/>
            <person name="Li K."/>
            <person name="Wang K."/>
            <person name="Li T."/>
            <person name="Gao L."/>
            <person name="Zhang X."/>
            <person name="Wang H."/>
            <person name="Yang Z."/>
            <person name="Liu X."/>
            <person name="Jiang W."/>
            <person name="Mao L."/>
            <person name="Kong X."/>
            <person name="Jiao Y."/>
            <person name="Jia J."/>
        </authorList>
    </citation>
    <scope>NUCLEOTIDE SEQUENCE [LARGE SCALE GENOMIC DNA]</scope>
    <source>
        <strain evidence="4">cv. AL8/78</strain>
    </source>
</reference>